<evidence type="ECO:0000313" key="3">
    <source>
        <dbReference type="Proteomes" id="UP000269721"/>
    </source>
</evidence>
<name>A0A4P9WIV7_9FUNG</name>
<reference evidence="3" key="1">
    <citation type="journal article" date="2018" name="Nat. Microbiol.">
        <title>Leveraging single-cell genomics to expand the fungal tree of life.</title>
        <authorList>
            <person name="Ahrendt S.R."/>
            <person name="Quandt C.A."/>
            <person name="Ciobanu D."/>
            <person name="Clum A."/>
            <person name="Salamov A."/>
            <person name="Andreopoulos B."/>
            <person name="Cheng J.F."/>
            <person name="Woyke T."/>
            <person name="Pelin A."/>
            <person name="Henrissat B."/>
            <person name="Reynolds N.K."/>
            <person name="Benny G.L."/>
            <person name="Smith M.E."/>
            <person name="James T.Y."/>
            <person name="Grigoriev I.V."/>
        </authorList>
    </citation>
    <scope>NUCLEOTIDE SEQUENCE [LARGE SCALE GENOMIC DNA]</scope>
</reference>
<keyword evidence="1" id="KW-0472">Membrane</keyword>
<dbReference type="EMBL" id="KZ995090">
    <property type="protein sequence ID" value="RKO91388.1"/>
    <property type="molecule type" value="Genomic_DNA"/>
</dbReference>
<dbReference type="Proteomes" id="UP000269721">
    <property type="component" value="Unassembled WGS sequence"/>
</dbReference>
<accession>A0A4P9WIV7</accession>
<evidence type="ECO:0000256" key="1">
    <source>
        <dbReference type="SAM" id="Phobius"/>
    </source>
</evidence>
<feature type="transmembrane region" description="Helical" evidence="1">
    <location>
        <begin position="21"/>
        <end position="45"/>
    </location>
</feature>
<keyword evidence="3" id="KW-1185">Reference proteome</keyword>
<gene>
    <name evidence="2" type="ORF">BDK51DRAFT_48980</name>
</gene>
<protein>
    <submittedName>
        <fullName evidence="2">Uncharacterized protein</fullName>
    </submittedName>
</protein>
<organism evidence="2 3">
    <name type="scientific">Blyttiomyces helicus</name>
    <dbReference type="NCBI Taxonomy" id="388810"/>
    <lineage>
        <taxon>Eukaryota</taxon>
        <taxon>Fungi</taxon>
        <taxon>Fungi incertae sedis</taxon>
        <taxon>Chytridiomycota</taxon>
        <taxon>Chytridiomycota incertae sedis</taxon>
        <taxon>Chytridiomycetes</taxon>
        <taxon>Chytridiomycetes incertae sedis</taxon>
        <taxon>Blyttiomyces</taxon>
    </lineage>
</organism>
<evidence type="ECO:0000313" key="2">
    <source>
        <dbReference type="EMBL" id="RKO91388.1"/>
    </source>
</evidence>
<keyword evidence="1" id="KW-0812">Transmembrane</keyword>
<sequence length="198" mass="21452">MIHNVGKASSHVMCLSGVKDIILVTASILIYSTTMTCLHIFGYAVSLGGLRYTTATGFTELFASDRCGRRNARAARITEHLACARCGRGQLGRKRVRSFLPPVVVGDSEGGKGGKDIEDGTSRKDFEDSKDLPCIEFEIVICLFTSANSSNPLEIGVPDVSGGDRIGDWDRRLSPAYQTSDAREAAPTFVTWSIDTTR</sequence>
<keyword evidence="1" id="KW-1133">Transmembrane helix</keyword>
<proteinExistence type="predicted"/>
<dbReference type="AlphaFoldDB" id="A0A4P9WIV7"/>